<protein>
    <recommendedName>
        <fullName evidence="2">RSE1/DDB1/CPSF1 first beta-propeller domain-containing protein</fullName>
    </recommendedName>
</protein>
<dbReference type="Pfam" id="PF10433">
    <property type="entry name" value="Beta-prop_RSE1_1st"/>
    <property type="match status" value="1"/>
</dbReference>
<gene>
    <name evidence="3" type="ORF">JD844_015411</name>
</gene>
<evidence type="ECO:0000313" key="4">
    <source>
        <dbReference type="Proteomes" id="UP000826234"/>
    </source>
</evidence>
<dbReference type="EMBL" id="JAIPUX010005289">
    <property type="protein sequence ID" value="KAH0617353.1"/>
    <property type="molecule type" value="Genomic_DNA"/>
</dbReference>
<evidence type="ECO:0000256" key="1">
    <source>
        <dbReference type="SAM" id="MobiDB-lite"/>
    </source>
</evidence>
<feature type="region of interest" description="Disordered" evidence="1">
    <location>
        <begin position="1"/>
        <end position="22"/>
    </location>
</feature>
<dbReference type="PANTHER" id="PTHR10644">
    <property type="entry name" value="DNA REPAIR/RNA PROCESSING CPSF FAMILY"/>
    <property type="match status" value="1"/>
</dbReference>
<dbReference type="Proteomes" id="UP000826234">
    <property type="component" value="Unassembled WGS sequence"/>
</dbReference>
<sequence length="359" mass="39599">MVPAGAVSGRSDLGDAPSEPAEAALEREPAAMYAVYKQAHPPTGLEFSMYCNFFSNAERNLASIKNDRNTEGKGHKEKLELVAAFSFFGNVMSMASVQLAGAKRDALLLSFKDAKLSVVEYDPGTHDLKTLSLHYFEEPELRDGFVQNVHIPKVRVDPDGRCAVMLIYGTRLVVLPFRRDTLTDEHEGVVGEGQKSSFLPSYIIDVRELDEKLLNIIDMQFLYGYYEPTLLILFEPNQTWPGGTGLFNTFLFPPPFLLPGGVVIFAVNSLLYLNQSVPPYGVSLNSLTNGTTVFPLRIQEGVKLTLDCAQATFISYDKMVISLKGGEIYVLTLITDGMRSVRSFHFDKAAASVLTTCVS</sequence>
<evidence type="ECO:0000259" key="2">
    <source>
        <dbReference type="Pfam" id="PF10433"/>
    </source>
</evidence>
<dbReference type="Gene3D" id="2.130.10.10">
    <property type="entry name" value="YVTN repeat-like/Quinoprotein amine dehydrogenase"/>
    <property type="match status" value="2"/>
</dbReference>
<proteinExistence type="predicted"/>
<feature type="domain" description="RSE1/DDB1/CPSF1 first beta-propeller" evidence="2">
    <location>
        <begin position="48"/>
        <end position="239"/>
    </location>
</feature>
<dbReference type="InterPro" id="IPR015943">
    <property type="entry name" value="WD40/YVTN_repeat-like_dom_sf"/>
</dbReference>
<dbReference type="InterPro" id="IPR018846">
    <property type="entry name" value="Beta-prop_RSE1/DDB1/CPSF1_1st"/>
</dbReference>
<keyword evidence="4" id="KW-1185">Reference proteome</keyword>
<evidence type="ECO:0000313" key="3">
    <source>
        <dbReference type="EMBL" id="KAH0617353.1"/>
    </source>
</evidence>
<accession>A0ABQ7SJ54</accession>
<name>A0ABQ7SJ54_PHRPL</name>
<dbReference type="InterPro" id="IPR050358">
    <property type="entry name" value="RSE1/DDB1/CFT1"/>
</dbReference>
<comment type="caution">
    <text evidence="3">The sequence shown here is derived from an EMBL/GenBank/DDBJ whole genome shotgun (WGS) entry which is preliminary data.</text>
</comment>
<reference evidence="3 4" key="1">
    <citation type="journal article" date="2022" name="Gigascience">
        <title>A chromosome-level genome assembly and annotation of the desert horned lizard, Phrynosoma platyrhinos, provides insight into chromosomal rearrangements among reptiles.</title>
        <authorList>
            <person name="Koochekian N."/>
            <person name="Ascanio A."/>
            <person name="Farleigh K."/>
            <person name="Card D.C."/>
            <person name="Schield D.R."/>
            <person name="Castoe T.A."/>
            <person name="Jezkova T."/>
        </authorList>
    </citation>
    <scope>NUCLEOTIDE SEQUENCE [LARGE SCALE GENOMIC DNA]</scope>
    <source>
        <strain evidence="3">NK-2021</strain>
    </source>
</reference>
<organism evidence="3 4">
    <name type="scientific">Phrynosoma platyrhinos</name>
    <name type="common">Desert horned lizard</name>
    <dbReference type="NCBI Taxonomy" id="52577"/>
    <lineage>
        <taxon>Eukaryota</taxon>
        <taxon>Metazoa</taxon>
        <taxon>Chordata</taxon>
        <taxon>Craniata</taxon>
        <taxon>Vertebrata</taxon>
        <taxon>Euteleostomi</taxon>
        <taxon>Lepidosauria</taxon>
        <taxon>Squamata</taxon>
        <taxon>Bifurcata</taxon>
        <taxon>Unidentata</taxon>
        <taxon>Episquamata</taxon>
        <taxon>Toxicofera</taxon>
        <taxon>Iguania</taxon>
        <taxon>Phrynosomatidae</taxon>
        <taxon>Phrynosomatinae</taxon>
        <taxon>Phrynosoma</taxon>
    </lineage>
</organism>